<keyword evidence="1" id="KW-0812">Transmembrane</keyword>
<dbReference type="Proteomes" id="UP000190626">
    <property type="component" value="Unassembled WGS sequence"/>
</dbReference>
<dbReference type="PANTHER" id="PTHR36834:SF1">
    <property type="entry name" value="INTEGRAL MEMBRANE PROTEIN"/>
    <property type="match status" value="1"/>
</dbReference>
<evidence type="ECO:0000256" key="1">
    <source>
        <dbReference type="SAM" id="Phobius"/>
    </source>
</evidence>
<dbReference type="OrthoDB" id="4822551at2"/>
<comment type="caution">
    <text evidence="3">The sequence shown here is derived from an EMBL/GenBank/DDBJ whole genome shotgun (WGS) entry which is preliminary data.</text>
</comment>
<keyword evidence="1" id="KW-0472">Membrane</keyword>
<dbReference type="STRING" id="1469647.BC351_05420"/>
<feature type="transmembrane region" description="Helical" evidence="1">
    <location>
        <begin position="67"/>
        <end position="88"/>
    </location>
</feature>
<dbReference type="InterPro" id="IPR006976">
    <property type="entry name" value="VanZ-like"/>
</dbReference>
<feature type="transmembrane region" description="Helical" evidence="1">
    <location>
        <begin position="95"/>
        <end position="114"/>
    </location>
</feature>
<keyword evidence="4" id="KW-1185">Reference proteome</keyword>
<proteinExistence type="predicted"/>
<accession>A0A1V4HGT3</accession>
<evidence type="ECO:0000313" key="3">
    <source>
        <dbReference type="EMBL" id="OPH53589.1"/>
    </source>
</evidence>
<sequence length="158" mass="18036">MSGRHGRLGRVLVWLFFLGFTGCLLYWMFMGFGRSIRTSGSYHYNMVPFRTIGMYVLHSHSFSMRTWIINILGNIGVFTPYGFVLPYLFLWARRFVAFLLLFGCSVIILEVLQMLLRVGSLDVDDVILNTLGASLAYAVFAGLQRGLKARKSAAWYKI</sequence>
<organism evidence="3 4">
    <name type="scientific">Paenibacillus ferrarius</name>
    <dbReference type="NCBI Taxonomy" id="1469647"/>
    <lineage>
        <taxon>Bacteria</taxon>
        <taxon>Bacillati</taxon>
        <taxon>Bacillota</taxon>
        <taxon>Bacilli</taxon>
        <taxon>Bacillales</taxon>
        <taxon>Paenibacillaceae</taxon>
        <taxon>Paenibacillus</taxon>
    </lineage>
</organism>
<dbReference type="AlphaFoldDB" id="A0A1V4HGT3"/>
<evidence type="ECO:0000259" key="2">
    <source>
        <dbReference type="Pfam" id="PF04892"/>
    </source>
</evidence>
<evidence type="ECO:0000313" key="4">
    <source>
        <dbReference type="Proteomes" id="UP000190626"/>
    </source>
</evidence>
<feature type="domain" description="VanZ-like" evidence="2">
    <location>
        <begin position="20"/>
        <end position="141"/>
    </location>
</feature>
<dbReference type="EMBL" id="MBTG01000023">
    <property type="protein sequence ID" value="OPH53589.1"/>
    <property type="molecule type" value="Genomic_DNA"/>
</dbReference>
<dbReference type="Pfam" id="PF04892">
    <property type="entry name" value="VanZ"/>
    <property type="match status" value="1"/>
</dbReference>
<dbReference type="InterPro" id="IPR053150">
    <property type="entry name" value="Teicoplanin_resist-assoc"/>
</dbReference>
<gene>
    <name evidence="3" type="ORF">BC351_05420</name>
</gene>
<keyword evidence="1" id="KW-1133">Transmembrane helix</keyword>
<dbReference type="PANTHER" id="PTHR36834">
    <property type="entry name" value="MEMBRANE PROTEIN-RELATED"/>
    <property type="match status" value="1"/>
</dbReference>
<name>A0A1V4HGT3_9BACL</name>
<dbReference type="PROSITE" id="PS51257">
    <property type="entry name" value="PROKAR_LIPOPROTEIN"/>
    <property type="match status" value="1"/>
</dbReference>
<feature type="transmembrane region" description="Helical" evidence="1">
    <location>
        <begin position="12"/>
        <end position="29"/>
    </location>
</feature>
<feature type="transmembrane region" description="Helical" evidence="1">
    <location>
        <begin position="126"/>
        <end position="143"/>
    </location>
</feature>
<reference evidence="4" key="1">
    <citation type="submission" date="2016-07" db="EMBL/GenBank/DDBJ databases">
        <authorList>
            <person name="Florea S."/>
            <person name="Webb J.S."/>
            <person name="Jaromczyk J."/>
            <person name="Schardl C.L."/>
        </authorList>
    </citation>
    <scope>NUCLEOTIDE SEQUENCE [LARGE SCALE GENOMIC DNA]</scope>
    <source>
        <strain evidence="4">CY1</strain>
    </source>
</reference>
<protein>
    <recommendedName>
        <fullName evidence="2">VanZ-like domain-containing protein</fullName>
    </recommendedName>
</protein>